<dbReference type="Proteomes" id="UP000217194">
    <property type="component" value="Chromosome"/>
</dbReference>
<proteinExistence type="predicted"/>
<sequence length="363" mass="39373">MAKSEHASAVTAIHGSDFESFAASTLFSQGWSVLYRALDWVSLNEFLQGLETQPDVLLISTDLEGIDPQSLHKLTNSGMRIFIFRKSDADLRQFPDSFAQPSVALELIAMIRGSMRRPMLRVSEPITQQTRAHVLAIAAAHAGAGCTSLSINIATELSLLAKKVLIIDANAISPAIAILLGQQGLNSAKSFQKIASNLWALEVTQENTAESIALLDTAKTEFDYIIIDSGVINELAQVLRGQRWTGEILVWVTSQADELWIIAKSNRVGVERVRKISQALSQNSMKPTISFVQAMSAPGKRGAIYDEAFLAGARTIGPKKILAYPADSRSIAMAENEQTSLYESNDRSLLRKSIASLAGEVGG</sequence>
<name>A0AAD0E6Y0_9ACTN</name>
<dbReference type="Gene3D" id="3.40.50.300">
    <property type="entry name" value="P-loop containing nucleotide triphosphate hydrolases"/>
    <property type="match status" value="1"/>
</dbReference>
<accession>A0AAD0E6Y0</accession>
<dbReference type="AlphaFoldDB" id="A0AAD0E6Y0"/>
<protein>
    <submittedName>
        <fullName evidence="1">Uncharacterized protein</fullName>
    </submittedName>
</protein>
<organism evidence="1 2">
    <name type="scientific">Candidatus Planktophila versatilis</name>
    <dbReference type="NCBI Taxonomy" id="1884905"/>
    <lineage>
        <taxon>Bacteria</taxon>
        <taxon>Bacillati</taxon>
        <taxon>Actinomycetota</taxon>
        <taxon>Actinomycetes</taxon>
        <taxon>Candidatus Nanopelagicales</taxon>
        <taxon>Candidatus Nanopelagicaceae</taxon>
        <taxon>Candidatus Planktophila</taxon>
    </lineage>
</organism>
<evidence type="ECO:0000313" key="2">
    <source>
        <dbReference type="Proteomes" id="UP000217194"/>
    </source>
</evidence>
<dbReference type="InterPro" id="IPR027417">
    <property type="entry name" value="P-loop_NTPase"/>
</dbReference>
<gene>
    <name evidence="1" type="ORF">A1sIIB76_04805</name>
</gene>
<evidence type="ECO:0000313" key="1">
    <source>
        <dbReference type="EMBL" id="ASY22869.1"/>
    </source>
</evidence>
<dbReference type="RefSeq" id="WP_095697128.1">
    <property type="nucleotide sequence ID" value="NZ_CP016778.1"/>
</dbReference>
<reference evidence="1 2" key="1">
    <citation type="submission" date="2016-07" db="EMBL/GenBank/DDBJ databases">
        <title>High microdiversification within the ubiquitous acI lineage of Actinobacteria.</title>
        <authorList>
            <person name="Neuenschwander S.M."/>
            <person name="Salcher M."/>
            <person name="Ghai R."/>
            <person name="Pernthaler J."/>
        </authorList>
    </citation>
    <scope>NUCLEOTIDE SEQUENCE [LARGE SCALE GENOMIC DNA]</scope>
    <source>
        <strain evidence="1">MMS-IIB-76</strain>
    </source>
</reference>
<dbReference type="SUPFAM" id="SSF52540">
    <property type="entry name" value="P-loop containing nucleoside triphosphate hydrolases"/>
    <property type="match status" value="1"/>
</dbReference>
<dbReference type="EMBL" id="CP016778">
    <property type="protein sequence ID" value="ASY22869.1"/>
    <property type="molecule type" value="Genomic_DNA"/>
</dbReference>